<organism evidence="4 5">
    <name type="scientific">Scleromatobacter humisilvae</name>
    <dbReference type="NCBI Taxonomy" id="2897159"/>
    <lineage>
        <taxon>Bacteria</taxon>
        <taxon>Pseudomonadati</taxon>
        <taxon>Pseudomonadota</taxon>
        <taxon>Betaproteobacteria</taxon>
        <taxon>Burkholderiales</taxon>
        <taxon>Sphaerotilaceae</taxon>
        <taxon>Scleromatobacter</taxon>
    </lineage>
</organism>
<reference evidence="4" key="1">
    <citation type="submission" date="2021-11" db="EMBL/GenBank/DDBJ databases">
        <title>BS-T2-15 a new species belonging to the Comamonadaceae family isolated from the soil of a French oak forest.</title>
        <authorList>
            <person name="Mieszkin S."/>
            <person name="Alain K."/>
        </authorList>
    </citation>
    <scope>NUCLEOTIDE SEQUENCE</scope>
    <source>
        <strain evidence="4">BS-T2-15</strain>
    </source>
</reference>
<dbReference type="SUPFAM" id="SSF46689">
    <property type="entry name" value="Homeodomain-like"/>
    <property type="match status" value="1"/>
</dbReference>
<dbReference type="PANTHER" id="PTHR30055">
    <property type="entry name" value="HTH-TYPE TRANSCRIPTIONAL REGULATOR RUTR"/>
    <property type="match status" value="1"/>
</dbReference>
<feature type="domain" description="HTH tetR-type" evidence="3">
    <location>
        <begin position="29"/>
        <end position="89"/>
    </location>
</feature>
<dbReference type="GO" id="GO:0003700">
    <property type="term" value="F:DNA-binding transcription factor activity"/>
    <property type="evidence" value="ECO:0007669"/>
    <property type="project" value="TreeGrafter"/>
</dbReference>
<accession>A0A9X1YGM3</accession>
<evidence type="ECO:0000313" key="5">
    <source>
        <dbReference type="Proteomes" id="UP001139353"/>
    </source>
</evidence>
<keyword evidence="5" id="KW-1185">Reference proteome</keyword>
<comment type="caution">
    <text evidence="4">The sequence shown here is derived from an EMBL/GenBank/DDBJ whole genome shotgun (WGS) entry which is preliminary data.</text>
</comment>
<gene>
    <name evidence="4" type="ORF">LPC04_01255</name>
</gene>
<name>A0A9X1YGM3_9BURK</name>
<dbReference type="GO" id="GO:0000976">
    <property type="term" value="F:transcription cis-regulatory region binding"/>
    <property type="evidence" value="ECO:0007669"/>
    <property type="project" value="TreeGrafter"/>
</dbReference>
<dbReference type="Proteomes" id="UP001139353">
    <property type="component" value="Unassembled WGS sequence"/>
</dbReference>
<dbReference type="InterPro" id="IPR036271">
    <property type="entry name" value="Tet_transcr_reg_TetR-rel_C_sf"/>
</dbReference>
<evidence type="ECO:0000256" key="2">
    <source>
        <dbReference type="PROSITE-ProRule" id="PRU00335"/>
    </source>
</evidence>
<protein>
    <submittedName>
        <fullName evidence="4">TetR family transcriptional regulator</fullName>
    </submittedName>
</protein>
<dbReference type="EMBL" id="JAJLJH010000001">
    <property type="protein sequence ID" value="MCK9684328.1"/>
    <property type="molecule type" value="Genomic_DNA"/>
</dbReference>
<evidence type="ECO:0000259" key="3">
    <source>
        <dbReference type="PROSITE" id="PS50977"/>
    </source>
</evidence>
<dbReference type="Pfam" id="PF00440">
    <property type="entry name" value="TetR_N"/>
    <property type="match status" value="1"/>
</dbReference>
<evidence type="ECO:0000256" key="1">
    <source>
        <dbReference type="ARBA" id="ARBA00023125"/>
    </source>
</evidence>
<evidence type="ECO:0000313" key="4">
    <source>
        <dbReference type="EMBL" id="MCK9684328.1"/>
    </source>
</evidence>
<dbReference type="Gene3D" id="1.10.357.10">
    <property type="entry name" value="Tetracycline Repressor, domain 2"/>
    <property type="match status" value="1"/>
</dbReference>
<proteinExistence type="predicted"/>
<dbReference type="PANTHER" id="PTHR30055:SF219">
    <property type="entry name" value="TRANSCRIPTIONAL REGULATORY PROTEIN"/>
    <property type="match status" value="1"/>
</dbReference>
<dbReference type="AlphaFoldDB" id="A0A9X1YGM3"/>
<dbReference type="SUPFAM" id="SSF48498">
    <property type="entry name" value="Tetracyclin repressor-like, C-terminal domain"/>
    <property type="match status" value="1"/>
</dbReference>
<dbReference type="RefSeq" id="WP_275680361.1">
    <property type="nucleotide sequence ID" value="NZ_JAJLJH010000001.1"/>
</dbReference>
<sequence length="208" mass="22284">MPSRQKMLRTVADLPAAMSALPKPARNAGDTRARILAAARVRFAQDAYENVGTRDIAADAGVDAALVNRYFGGKEKLFDEAIVDAFAIKDHFDGMDMSTFGEVIATLVIEGSQERREARFDALGILLRASGSPATQERVSARFHADFVLPLSRLLRGRDAELRAALIASYLIGLATMKHALGSPLLGDATRRKTVATIGAAIQACVDG</sequence>
<dbReference type="Pfam" id="PF17920">
    <property type="entry name" value="TetR_C_16"/>
    <property type="match status" value="1"/>
</dbReference>
<dbReference type="InterPro" id="IPR001647">
    <property type="entry name" value="HTH_TetR"/>
</dbReference>
<keyword evidence="1 2" id="KW-0238">DNA-binding</keyword>
<dbReference type="InterPro" id="IPR009057">
    <property type="entry name" value="Homeodomain-like_sf"/>
</dbReference>
<dbReference type="InterPro" id="IPR041678">
    <property type="entry name" value="TetR_C_16"/>
</dbReference>
<dbReference type="InterPro" id="IPR050109">
    <property type="entry name" value="HTH-type_TetR-like_transc_reg"/>
</dbReference>
<dbReference type="PROSITE" id="PS50977">
    <property type="entry name" value="HTH_TETR_2"/>
    <property type="match status" value="1"/>
</dbReference>
<feature type="DNA-binding region" description="H-T-H motif" evidence="2">
    <location>
        <begin position="52"/>
        <end position="71"/>
    </location>
</feature>